<evidence type="ECO:0000256" key="1">
    <source>
        <dbReference type="ARBA" id="ARBA00043985"/>
    </source>
</evidence>
<proteinExistence type="inferred from homology"/>
<accession>A0A1Y6CYW8</accession>
<evidence type="ECO:0000313" key="5">
    <source>
        <dbReference type="Proteomes" id="UP000192907"/>
    </source>
</evidence>
<keyword evidence="2" id="KW-0175">Coiled coil</keyword>
<comment type="similarity">
    <text evidence="1">Belongs to the PspA/Vipp/IM30 family.</text>
</comment>
<dbReference type="InterPro" id="IPR007157">
    <property type="entry name" value="PspA_VIPP1"/>
</dbReference>
<sequence>MSFFNRMSTLFRAKANEALDEVEAKNAIPILKEKIEELKRDYASINTSRAEHKSRIKITEKNIERGEKESALNLQKAKELKAQGTDEAMQLAKEYVSRHLECVKRIEPLKTQLQTQKAQDDEFRRKADRLQDTIRQWQSEIVTLEARSKTAEAELEIEKTLSQTDPDSTLAMMEKLKSKVESKEALASSYRDIGNESKSLDQKADELLSKSDSSVDDLLSKL</sequence>
<feature type="compositionally biased region" description="Basic and acidic residues" evidence="3">
    <location>
        <begin position="193"/>
        <end position="209"/>
    </location>
</feature>
<dbReference type="PANTHER" id="PTHR31088">
    <property type="entry name" value="MEMBRANE-ASSOCIATED PROTEIN VIPP1, CHLOROPLASTIC"/>
    <property type="match status" value="1"/>
</dbReference>
<dbReference type="Pfam" id="PF04012">
    <property type="entry name" value="PspA_IM30"/>
    <property type="match status" value="1"/>
</dbReference>
<dbReference type="OrthoDB" id="9779630at2"/>
<dbReference type="Proteomes" id="UP000192907">
    <property type="component" value="Unassembled WGS sequence"/>
</dbReference>
<evidence type="ECO:0000256" key="3">
    <source>
        <dbReference type="SAM" id="MobiDB-lite"/>
    </source>
</evidence>
<gene>
    <name evidence="4" type="ORF">SAMN06296036_1499</name>
</gene>
<evidence type="ECO:0000313" key="4">
    <source>
        <dbReference type="EMBL" id="SMF83772.1"/>
    </source>
</evidence>
<protein>
    <submittedName>
        <fullName evidence="4">Phage shock protein A (PspA) family protein</fullName>
    </submittedName>
</protein>
<feature type="coiled-coil region" evidence="2">
    <location>
        <begin position="21"/>
        <end position="154"/>
    </location>
</feature>
<name>A0A1Y6CYW8_9BACT</name>
<reference evidence="5" key="1">
    <citation type="submission" date="2017-04" db="EMBL/GenBank/DDBJ databases">
        <authorList>
            <person name="Varghese N."/>
            <person name="Submissions S."/>
        </authorList>
    </citation>
    <scope>NUCLEOTIDE SEQUENCE [LARGE SCALE GENOMIC DNA]</scope>
    <source>
        <strain evidence="5">RKEM611</strain>
    </source>
</reference>
<dbReference type="AlphaFoldDB" id="A0A1Y6CYW8"/>
<dbReference type="RefSeq" id="WP_132326380.1">
    <property type="nucleotide sequence ID" value="NZ_FWZT01000049.1"/>
</dbReference>
<dbReference type="EMBL" id="FWZT01000049">
    <property type="protein sequence ID" value="SMF83772.1"/>
    <property type="molecule type" value="Genomic_DNA"/>
</dbReference>
<dbReference type="PANTHER" id="PTHR31088:SF6">
    <property type="entry name" value="PHAGE SHOCK PROTEIN A"/>
    <property type="match status" value="1"/>
</dbReference>
<dbReference type="STRING" id="1513793.SAMN06296036_1499"/>
<evidence type="ECO:0000256" key="2">
    <source>
        <dbReference type="SAM" id="Coils"/>
    </source>
</evidence>
<keyword evidence="5" id="KW-1185">Reference proteome</keyword>
<organism evidence="4 5">
    <name type="scientific">Pseudobacteriovorax antillogorgiicola</name>
    <dbReference type="NCBI Taxonomy" id="1513793"/>
    <lineage>
        <taxon>Bacteria</taxon>
        <taxon>Pseudomonadati</taxon>
        <taxon>Bdellovibrionota</taxon>
        <taxon>Oligoflexia</taxon>
        <taxon>Oligoflexales</taxon>
        <taxon>Pseudobacteriovoracaceae</taxon>
        <taxon>Pseudobacteriovorax</taxon>
    </lineage>
</organism>
<feature type="region of interest" description="Disordered" evidence="3">
    <location>
        <begin position="187"/>
        <end position="222"/>
    </location>
</feature>